<sequence>MDVPVLDRRVDDGIGYMDLVKRDNLKIATYNVLPAPKCGISRWLSAPRLRYNYQIDTLLPSLDADIIFLQGCTREYLRLLLQSSLLEKYMGSSHEATRDKQNFPVVLSTIPFEELLIRDRAIYCLFECNNKPFVLINIHLNTLGSSKSMRAIELSKINQNLQIICELADDESQKSRIRQALDNNNIMILGDFNMHFPSENKTLESLNYTDLWLDKHSHLSGYTYDGKTNKLLWSLQQFDNRRLRLDRIALKRHSQIEAENIQLFGNKPINPWFKQRLFPTMPSDHYGIMLKFKINDVKTEDNRFGMYHDEFGMLPRNTTGYRSPMKIWVYRIIASWVVFITLALLCYYLCSFFNAS</sequence>
<dbReference type="EMBL" id="CAMPGE010014760">
    <property type="protein sequence ID" value="CAI2373410.1"/>
    <property type="molecule type" value="Genomic_DNA"/>
</dbReference>
<keyword evidence="14" id="KW-1185">Reference proteome</keyword>
<dbReference type="Proteomes" id="UP001295684">
    <property type="component" value="Unassembled WGS sequence"/>
</dbReference>
<dbReference type="GO" id="GO:0003697">
    <property type="term" value="F:single-stranded DNA binding"/>
    <property type="evidence" value="ECO:0007669"/>
    <property type="project" value="TreeGrafter"/>
</dbReference>
<evidence type="ECO:0000256" key="8">
    <source>
        <dbReference type="ARBA" id="ARBA00022842"/>
    </source>
</evidence>
<dbReference type="PANTHER" id="PTHR15822">
    <property type="entry name" value="TRAF AND TNF RECEPTOR-ASSOCIATED PROTEIN"/>
    <property type="match status" value="1"/>
</dbReference>
<dbReference type="GO" id="GO:0070260">
    <property type="term" value="F:5'-tyrosyl-DNA phosphodiesterase activity"/>
    <property type="evidence" value="ECO:0007669"/>
    <property type="project" value="TreeGrafter"/>
</dbReference>
<keyword evidence="9" id="KW-0234">DNA repair</keyword>
<comment type="cofactor">
    <cofactor evidence="1">
        <name>Mn(2+)</name>
        <dbReference type="ChEBI" id="CHEBI:29035"/>
    </cofactor>
</comment>
<dbReference type="PANTHER" id="PTHR15822:SF4">
    <property type="entry name" value="TYROSYL-DNA PHOSPHODIESTERASE 2"/>
    <property type="match status" value="1"/>
</dbReference>
<keyword evidence="4" id="KW-0540">Nuclease</keyword>
<evidence type="ECO:0000256" key="9">
    <source>
        <dbReference type="ARBA" id="ARBA00023204"/>
    </source>
</evidence>
<evidence type="ECO:0000256" key="3">
    <source>
        <dbReference type="ARBA" id="ARBA00004322"/>
    </source>
</evidence>
<keyword evidence="10" id="KW-0539">Nucleus</keyword>
<feature type="domain" description="Endonuclease/exonuclease/phosphatase" evidence="12">
    <location>
        <begin position="53"/>
        <end position="285"/>
    </location>
</feature>
<evidence type="ECO:0000256" key="10">
    <source>
        <dbReference type="ARBA" id="ARBA00023242"/>
    </source>
</evidence>
<evidence type="ECO:0000313" key="14">
    <source>
        <dbReference type="Proteomes" id="UP001295684"/>
    </source>
</evidence>
<keyword evidence="6" id="KW-0227">DNA damage</keyword>
<evidence type="ECO:0000313" key="13">
    <source>
        <dbReference type="EMBL" id="CAI2373410.1"/>
    </source>
</evidence>
<evidence type="ECO:0000256" key="2">
    <source>
        <dbReference type="ARBA" id="ARBA00001946"/>
    </source>
</evidence>
<dbReference type="Gene3D" id="3.60.10.10">
    <property type="entry name" value="Endonuclease/exonuclease/phosphatase"/>
    <property type="match status" value="1"/>
</dbReference>
<evidence type="ECO:0000256" key="5">
    <source>
        <dbReference type="ARBA" id="ARBA00022723"/>
    </source>
</evidence>
<gene>
    <name evidence="13" type="ORF">ECRASSUSDP1_LOCUS14756</name>
</gene>
<comment type="caution">
    <text evidence="13">The sequence shown here is derived from an EMBL/GenBank/DDBJ whole genome shotgun (WGS) entry which is preliminary data.</text>
</comment>
<comment type="subcellular location">
    <subcellularLocation>
        <location evidence="3">Nucleus</location>
        <location evidence="3">PML body</location>
    </subcellularLocation>
</comment>
<proteinExistence type="predicted"/>
<dbReference type="InterPro" id="IPR005135">
    <property type="entry name" value="Endo/exonuclease/phosphatase"/>
</dbReference>
<evidence type="ECO:0000259" key="12">
    <source>
        <dbReference type="Pfam" id="PF03372"/>
    </source>
</evidence>
<keyword evidence="11" id="KW-0812">Transmembrane</keyword>
<dbReference type="SUPFAM" id="SSF56219">
    <property type="entry name" value="DNase I-like"/>
    <property type="match status" value="1"/>
</dbReference>
<name>A0AAD1XIK6_EUPCR</name>
<dbReference type="GO" id="GO:0004518">
    <property type="term" value="F:nuclease activity"/>
    <property type="evidence" value="ECO:0007669"/>
    <property type="project" value="UniProtKB-KW"/>
</dbReference>
<feature type="transmembrane region" description="Helical" evidence="11">
    <location>
        <begin position="328"/>
        <end position="350"/>
    </location>
</feature>
<dbReference type="InterPro" id="IPR036691">
    <property type="entry name" value="Endo/exonu/phosph_ase_sf"/>
</dbReference>
<keyword evidence="8" id="KW-0460">Magnesium</keyword>
<dbReference type="GO" id="GO:0046872">
    <property type="term" value="F:metal ion binding"/>
    <property type="evidence" value="ECO:0007669"/>
    <property type="project" value="UniProtKB-KW"/>
</dbReference>
<evidence type="ECO:0000256" key="1">
    <source>
        <dbReference type="ARBA" id="ARBA00001936"/>
    </source>
</evidence>
<keyword evidence="7" id="KW-0378">Hydrolase</keyword>
<organism evidence="13 14">
    <name type="scientific">Euplotes crassus</name>
    <dbReference type="NCBI Taxonomy" id="5936"/>
    <lineage>
        <taxon>Eukaryota</taxon>
        <taxon>Sar</taxon>
        <taxon>Alveolata</taxon>
        <taxon>Ciliophora</taxon>
        <taxon>Intramacronucleata</taxon>
        <taxon>Spirotrichea</taxon>
        <taxon>Hypotrichia</taxon>
        <taxon>Euplotida</taxon>
        <taxon>Euplotidae</taxon>
        <taxon>Moneuplotes</taxon>
    </lineage>
</organism>
<dbReference type="GO" id="GO:0005737">
    <property type="term" value="C:cytoplasm"/>
    <property type="evidence" value="ECO:0007669"/>
    <property type="project" value="TreeGrafter"/>
</dbReference>
<evidence type="ECO:0000256" key="6">
    <source>
        <dbReference type="ARBA" id="ARBA00022763"/>
    </source>
</evidence>
<keyword evidence="5" id="KW-0479">Metal-binding</keyword>
<comment type="cofactor">
    <cofactor evidence="2">
        <name>Mg(2+)</name>
        <dbReference type="ChEBI" id="CHEBI:18420"/>
    </cofactor>
</comment>
<dbReference type="AlphaFoldDB" id="A0AAD1XIK6"/>
<protein>
    <recommendedName>
        <fullName evidence="12">Endonuclease/exonuclease/phosphatase domain-containing protein</fullName>
    </recommendedName>
</protein>
<evidence type="ECO:0000256" key="11">
    <source>
        <dbReference type="SAM" id="Phobius"/>
    </source>
</evidence>
<reference evidence="13" key="1">
    <citation type="submission" date="2023-07" db="EMBL/GenBank/DDBJ databases">
        <authorList>
            <consortium name="AG Swart"/>
            <person name="Singh M."/>
            <person name="Singh A."/>
            <person name="Seah K."/>
            <person name="Emmerich C."/>
        </authorList>
    </citation>
    <scope>NUCLEOTIDE SEQUENCE</scope>
    <source>
        <strain evidence="13">DP1</strain>
    </source>
</reference>
<dbReference type="Pfam" id="PF03372">
    <property type="entry name" value="Exo_endo_phos"/>
    <property type="match status" value="1"/>
</dbReference>
<evidence type="ECO:0000256" key="7">
    <source>
        <dbReference type="ARBA" id="ARBA00022801"/>
    </source>
</evidence>
<dbReference type="InterPro" id="IPR051547">
    <property type="entry name" value="TDP2-like"/>
</dbReference>
<evidence type="ECO:0000256" key="4">
    <source>
        <dbReference type="ARBA" id="ARBA00022722"/>
    </source>
</evidence>
<dbReference type="GO" id="GO:0006302">
    <property type="term" value="P:double-strand break repair"/>
    <property type="evidence" value="ECO:0007669"/>
    <property type="project" value="TreeGrafter"/>
</dbReference>
<keyword evidence="11" id="KW-1133">Transmembrane helix</keyword>
<keyword evidence="11" id="KW-0472">Membrane</keyword>
<accession>A0AAD1XIK6</accession>